<dbReference type="NCBIfam" id="TIGR00657">
    <property type="entry name" value="asp_kinases"/>
    <property type="match status" value="1"/>
</dbReference>
<dbReference type="AlphaFoldDB" id="A0A132B351"/>
<dbReference type="InterPro" id="IPR036393">
    <property type="entry name" value="AceGlu_kinase-like_sf"/>
</dbReference>
<comment type="pathway">
    <text evidence="1">Mycotoxin biosynthesis.</text>
</comment>
<organism evidence="11 12">
    <name type="scientific">Mollisia scopiformis</name>
    <name type="common">Conifer needle endophyte fungus</name>
    <name type="synonym">Phialocephala scopiformis</name>
    <dbReference type="NCBI Taxonomy" id="149040"/>
    <lineage>
        <taxon>Eukaryota</taxon>
        <taxon>Fungi</taxon>
        <taxon>Dikarya</taxon>
        <taxon>Ascomycota</taxon>
        <taxon>Pezizomycotina</taxon>
        <taxon>Leotiomycetes</taxon>
        <taxon>Helotiales</taxon>
        <taxon>Mollisiaceae</taxon>
        <taxon>Mollisia</taxon>
    </lineage>
</organism>
<dbReference type="InterPro" id="IPR002912">
    <property type="entry name" value="ACT_dom"/>
</dbReference>
<evidence type="ECO:0000259" key="10">
    <source>
        <dbReference type="PROSITE" id="PS51671"/>
    </source>
</evidence>
<sequence length="538" mass="57359">MPLILTEEDKPWVVQKYGGTSLGKLLPQITETIIPSYLETNKVAVVCSAISGTEKAKGTTSLLLKAIECAITPTRKDELNDIIDTIRDEHFKAIKALKLRAAIGNEKLFSEAEADVVTECEELRSFLSAAQTIGELSPRSKDRVVSTGEKLSCIIVAAALRSNGIPAHLVSLHNIVPLTNDHTLNSTFFDTLSSHLSSHLATYPQTSIPVITGFFGPLLPSLLQTIGRGYTDLCAALTATALSAPELQIWKEVDGIFTADPRKVPSARLLETVTLEEASELTFFGSEVLHPGVGEVVKRAGTRVRVLNVGRPEGRGTVIWPSSSGVSTPLSRSGDSSALGVSSRSNSPASGFMAANGYYGVNQARRAPTALTSKDAIVLVNVQSNRQSKSHGFLAKVFNVLDGLDITADLITSSEQSVSLALSNVGENEEGIGRVVKGLENCGKVEVQKGMAIVSVIGHKMRNMVGIAGQIFSTLASGGVNIYLIGQGASEINISLVIKEEDALVALDIIHADVLGIPRIKTHMPIAQNSMMKGPWLY</sequence>
<dbReference type="EMBL" id="KQ947443">
    <property type="protein sequence ID" value="KUJ06820.1"/>
    <property type="molecule type" value="Genomic_DNA"/>
</dbReference>
<keyword evidence="3 8" id="KW-0808">Transferase</keyword>
<keyword evidence="5 8" id="KW-0418">Kinase</keyword>
<dbReference type="InterPro" id="IPR001341">
    <property type="entry name" value="Asp_kinase"/>
</dbReference>
<evidence type="ECO:0000256" key="4">
    <source>
        <dbReference type="ARBA" id="ARBA00022741"/>
    </source>
</evidence>
<dbReference type="GO" id="GO:0004072">
    <property type="term" value="F:aspartate kinase activity"/>
    <property type="evidence" value="ECO:0007669"/>
    <property type="project" value="UniProtKB-EC"/>
</dbReference>
<dbReference type="InterPro" id="IPR018042">
    <property type="entry name" value="Aspartate_kinase_CS"/>
</dbReference>
<dbReference type="STRING" id="149040.A0A132B351"/>
<evidence type="ECO:0000256" key="2">
    <source>
        <dbReference type="ARBA" id="ARBA00010122"/>
    </source>
</evidence>
<dbReference type="FunFam" id="3.40.1160.10:FF:000023">
    <property type="entry name" value="Probable aspartokinase"/>
    <property type="match status" value="1"/>
</dbReference>
<dbReference type="SUPFAM" id="SSF53633">
    <property type="entry name" value="Carbamate kinase-like"/>
    <property type="match status" value="1"/>
</dbReference>
<dbReference type="Proteomes" id="UP000070700">
    <property type="component" value="Unassembled WGS sequence"/>
</dbReference>
<proteinExistence type="inferred from homology"/>
<dbReference type="PROSITE" id="PS51671">
    <property type="entry name" value="ACT"/>
    <property type="match status" value="1"/>
</dbReference>
<dbReference type="InterPro" id="IPR001048">
    <property type="entry name" value="Asp/Glu/Uridylate_kinase"/>
</dbReference>
<evidence type="ECO:0000256" key="8">
    <source>
        <dbReference type="RuleBase" id="RU003448"/>
    </source>
</evidence>
<dbReference type="SUPFAM" id="SSF55021">
    <property type="entry name" value="ACT-like"/>
    <property type="match status" value="2"/>
</dbReference>
<dbReference type="GO" id="GO:0009088">
    <property type="term" value="P:threonine biosynthetic process"/>
    <property type="evidence" value="ECO:0007669"/>
    <property type="project" value="UniProtKB-ARBA"/>
</dbReference>
<dbReference type="RefSeq" id="XP_018061175.1">
    <property type="nucleotide sequence ID" value="XM_018212601.1"/>
</dbReference>
<evidence type="ECO:0000313" key="11">
    <source>
        <dbReference type="EMBL" id="KUJ06820.1"/>
    </source>
</evidence>
<dbReference type="Gene3D" id="3.40.1160.10">
    <property type="entry name" value="Acetylglutamate kinase-like"/>
    <property type="match status" value="1"/>
</dbReference>
<evidence type="ECO:0000256" key="1">
    <source>
        <dbReference type="ARBA" id="ARBA00004685"/>
    </source>
</evidence>
<evidence type="ECO:0000256" key="3">
    <source>
        <dbReference type="ARBA" id="ARBA00022679"/>
    </source>
</evidence>
<dbReference type="GO" id="GO:0005524">
    <property type="term" value="F:ATP binding"/>
    <property type="evidence" value="ECO:0007669"/>
    <property type="project" value="UniProtKB-KW"/>
</dbReference>
<evidence type="ECO:0000256" key="7">
    <source>
        <dbReference type="ARBA" id="ARBA00047872"/>
    </source>
</evidence>
<dbReference type="GO" id="GO:0009090">
    <property type="term" value="P:homoserine biosynthetic process"/>
    <property type="evidence" value="ECO:0007669"/>
    <property type="project" value="TreeGrafter"/>
</dbReference>
<reference evidence="11 12" key="1">
    <citation type="submission" date="2015-10" db="EMBL/GenBank/DDBJ databases">
        <title>Full genome of DAOMC 229536 Phialocephala scopiformis, a fungal endophyte of spruce producing the potent anti-insectan compound rugulosin.</title>
        <authorList>
            <consortium name="DOE Joint Genome Institute"/>
            <person name="Walker A.K."/>
            <person name="Frasz S.L."/>
            <person name="Seifert K.A."/>
            <person name="Miller J.D."/>
            <person name="Mondo S.J."/>
            <person name="Labutti K."/>
            <person name="Lipzen A."/>
            <person name="Dockter R."/>
            <person name="Kennedy M."/>
            <person name="Grigoriev I.V."/>
            <person name="Spatafora J.W."/>
        </authorList>
    </citation>
    <scope>NUCLEOTIDE SEQUENCE [LARGE SCALE GENOMIC DNA]</scope>
    <source>
        <strain evidence="11 12">CBS 120377</strain>
    </source>
</reference>
<dbReference type="PANTHER" id="PTHR21499:SF59">
    <property type="entry name" value="ASPARTOKINASE"/>
    <property type="match status" value="1"/>
</dbReference>
<feature type="region of interest" description="Disordered" evidence="9">
    <location>
        <begin position="320"/>
        <end position="347"/>
    </location>
</feature>
<dbReference type="GO" id="GO:0009089">
    <property type="term" value="P:lysine biosynthetic process via diaminopimelate"/>
    <property type="evidence" value="ECO:0007669"/>
    <property type="project" value="TreeGrafter"/>
</dbReference>
<name>A0A132B351_MOLSC</name>
<accession>A0A132B351</accession>
<dbReference type="EC" id="2.7.2.4" evidence="8"/>
<keyword evidence="4" id="KW-0547">Nucleotide-binding</keyword>
<dbReference type="Pfam" id="PF22468">
    <property type="entry name" value="ACT_9"/>
    <property type="match status" value="1"/>
</dbReference>
<dbReference type="GeneID" id="28822327"/>
<evidence type="ECO:0000256" key="6">
    <source>
        <dbReference type="ARBA" id="ARBA00022840"/>
    </source>
</evidence>
<dbReference type="FunFam" id="3.30.2130.10:FF:000001">
    <property type="entry name" value="Bifunctional aspartokinase/homoserine dehydrogenase"/>
    <property type="match status" value="1"/>
</dbReference>
<dbReference type="KEGG" id="psco:LY89DRAFT_661399"/>
<comment type="catalytic activity">
    <reaction evidence="7 8">
        <text>L-aspartate + ATP = 4-phospho-L-aspartate + ADP</text>
        <dbReference type="Rhea" id="RHEA:23776"/>
        <dbReference type="ChEBI" id="CHEBI:29991"/>
        <dbReference type="ChEBI" id="CHEBI:30616"/>
        <dbReference type="ChEBI" id="CHEBI:57535"/>
        <dbReference type="ChEBI" id="CHEBI:456216"/>
        <dbReference type="EC" id="2.7.2.4"/>
    </reaction>
</comment>
<dbReference type="GO" id="GO:0005829">
    <property type="term" value="C:cytosol"/>
    <property type="evidence" value="ECO:0007669"/>
    <property type="project" value="TreeGrafter"/>
</dbReference>
<dbReference type="PROSITE" id="PS00324">
    <property type="entry name" value="ASPARTOKINASE"/>
    <property type="match status" value="1"/>
</dbReference>
<evidence type="ECO:0000256" key="5">
    <source>
        <dbReference type="ARBA" id="ARBA00022777"/>
    </source>
</evidence>
<feature type="domain" description="ACT" evidence="10">
    <location>
        <begin position="456"/>
        <end position="528"/>
    </location>
</feature>
<dbReference type="InParanoid" id="A0A132B351"/>
<keyword evidence="12" id="KW-1185">Reference proteome</keyword>
<dbReference type="OrthoDB" id="4323675at2759"/>
<dbReference type="Gene3D" id="3.30.70.260">
    <property type="match status" value="2"/>
</dbReference>
<keyword evidence="6" id="KW-0067">ATP-binding</keyword>
<gene>
    <name evidence="11" type="ORF">LY89DRAFT_661399</name>
</gene>
<dbReference type="PANTHER" id="PTHR21499">
    <property type="entry name" value="ASPARTATE KINASE"/>
    <property type="match status" value="1"/>
</dbReference>
<comment type="similarity">
    <text evidence="2 8">Belongs to the aspartokinase family.</text>
</comment>
<dbReference type="GO" id="GO:0071266">
    <property type="term" value="P:'de novo' L-methionine biosynthetic process"/>
    <property type="evidence" value="ECO:0007669"/>
    <property type="project" value="UniProtKB-ARBA"/>
</dbReference>
<dbReference type="InterPro" id="IPR054352">
    <property type="entry name" value="ACT_Aspartokinase"/>
</dbReference>
<evidence type="ECO:0000256" key="9">
    <source>
        <dbReference type="SAM" id="MobiDB-lite"/>
    </source>
</evidence>
<dbReference type="InterPro" id="IPR045865">
    <property type="entry name" value="ACT-like_dom_sf"/>
</dbReference>
<dbReference type="Pfam" id="PF00696">
    <property type="entry name" value="AA_kinase"/>
    <property type="match status" value="1"/>
</dbReference>
<protein>
    <recommendedName>
        <fullName evidence="8">Aspartokinase</fullName>
        <ecNumber evidence="8">2.7.2.4</ecNumber>
    </recommendedName>
</protein>
<evidence type="ECO:0000313" key="12">
    <source>
        <dbReference type="Proteomes" id="UP000070700"/>
    </source>
</evidence>